<dbReference type="PROSITE" id="PS50076">
    <property type="entry name" value="DNAJ_2"/>
    <property type="match status" value="1"/>
</dbReference>
<comment type="caution">
    <text evidence="9">The sequence shown here is derived from an EMBL/GenBank/DDBJ whole genome shotgun (WGS) entry which is preliminary data.</text>
</comment>
<dbReference type="PANTHER" id="PTHR44924:SF1">
    <property type="entry name" value="DNAJ SUBFAMILY A MEMBER 2"/>
    <property type="match status" value="1"/>
</dbReference>
<dbReference type="SUPFAM" id="SSF57667">
    <property type="entry name" value="beta-beta-alpha zinc fingers"/>
    <property type="match status" value="2"/>
</dbReference>
<feature type="compositionally biased region" description="Polar residues" evidence="6">
    <location>
        <begin position="583"/>
        <end position="611"/>
    </location>
</feature>
<reference evidence="9 10" key="1">
    <citation type="journal article" date="2017" name="Mycologia">
        <title>Bifiguratus adelaidae, gen. et sp. nov., a new member of Mucoromycotina in endophytic and soil-dwelling habitats.</title>
        <authorList>
            <person name="Torres-Cruz T.J."/>
            <person name="Billingsley Tobias T.L."/>
            <person name="Almatruk M."/>
            <person name="Hesse C."/>
            <person name="Kuske C.R."/>
            <person name="Desiro A."/>
            <person name="Benucci G.M."/>
            <person name="Bonito G."/>
            <person name="Stajich J.E."/>
            <person name="Dunlap C."/>
            <person name="Arnold A.E."/>
            <person name="Porras-Alfaro A."/>
        </authorList>
    </citation>
    <scope>NUCLEOTIDE SEQUENCE [LARGE SCALE GENOMIC DNA]</scope>
    <source>
        <strain evidence="9 10">AZ0501</strain>
    </source>
</reference>
<name>A0A261Y346_9FUNG</name>
<dbReference type="PROSITE" id="PS50157">
    <property type="entry name" value="ZINC_FINGER_C2H2_2"/>
    <property type="match status" value="1"/>
</dbReference>
<keyword evidence="2" id="KW-0677">Repeat</keyword>
<feature type="compositionally biased region" description="Polar residues" evidence="6">
    <location>
        <begin position="1095"/>
        <end position="1104"/>
    </location>
</feature>
<dbReference type="PROSITE" id="PS00636">
    <property type="entry name" value="DNAJ_1"/>
    <property type="match status" value="1"/>
</dbReference>
<evidence type="ECO:0000313" key="10">
    <source>
        <dbReference type="Proteomes" id="UP000242875"/>
    </source>
</evidence>
<accession>A0A261Y346</accession>
<feature type="compositionally biased region" description="Basic and acidic residues" evidence="6">
    <location>
        <begin position="1136"/>
        <end position="1148"/>
    </location>
</feature>
<dbReference type="Pfam" id="PF14308">
    <property type="entry name" value="DnaJ-X"/>
    <property type="match status" value="1"/>
</dbReference>
<feature type="compositionally biased region" description="Basic and acidic residues" evidence="6">
    <location>
        <begin position="612"/>
        <end position="623"/>
    </location>
</feature>
<evidence type="ECO:0000259" key="7">
    <source>
        <dbReference type="PROSITE" id="PS50076"/>
    </source>
</evidence>
<dbReference type="Pfam" id="PF00226">
    <property type="entry name" value="DnaJ"/>
    <property type="match status" value="1"/>
</dbReference>
<keyword evidence="1" id="KW-0479">Metal-binding</keyword>
<dbReference type="SMART" id="SM00271">
    <property type="entry name" value="DnaJ"/>
    <property type="match status" value="1"/>
</dbReference>
<evidence type="ECO:0000256" key="3">
    <source>
        <dbReference type="ARBA" id="ARBA00022771"/>
    </source>
</evidence>
<keyword evidence="10" id="KW-1185">Reference proteome</keyword>
<feature type="domain" description="J" evidence="7">
    <location>
        <begin position="14"/>
        <end position="78"/>
    </location>
</feature>
<dbReference type="InterPro" id="IPR026894">
    <property type="entry name" value="DnaJ_X"/>
</dbReference>
<sequence length="1487" mass="164108">MPQLGTDDKPIDTSYYELLGVQINADEKQIKKQYRVMAIKYHPDKCREPDAEEKFKEISEAYQILSDPQLRSAYNKYGKDKSLSPDADPQEFFQQMFGGDAFREIIGELSMGRDIMEMSERYEAESEENPDGKKPNSPSMRPTKEQIATKKQFQEEQVAKLSENLIHKLTLYTSLPENADKEEKAQAAAAFQEQIKVEAEKLKEESYGLELLHAIGKVYSNKAKGYLGIKGGELPKVFQSIREKRAIIKGMWSTVKSAMDVQQTAMMMEKAEQQGLDAAEQLKLEEEATNKALKVMWNMSRMEVEGTLRLVSDRVLGDKSVSSRIRYRRAEALRMVGYIYTSLRRILDDSREEDGLLQYTSVRLVGCVNAGDCSSTDYAFDPADFGTPTGIHIDIQLLKLLLPSDVADQSNNASTTLSQMQYPIHVSPADAFAGQQVDGSDFHLSAGVQHEQQAKQQYGSVNGIDQIHQSATYMQQVSSSSSSTTLSPMTSAADANHLATISGNLEDFPRAQFGMDSGLSTPAEVISPPLPAAENISPLDTPVVRGVNVADMNAHDVITQRMNGIAFVERHIGDQPMGHETGINENTSHVSSESTSDASVPKVGSSNSQNEHQSRDVLTDEHTPVVSSQMPLADHMQAENQPSQALHNAEDFSHEMNDSMSRHGHYGSFIDTPTGASTYLGVGQGSPQKMHQSQSEMRAGASMADTSTNDLLSGENPAQHASLAGDINPSVLTMQYQQPVGEGRTNNPLMATSMEVKPDNMASEEGSVYVQPNSMQLDSIRVHAATSAVTDPNILSIDGMSGAPHESIPHDALQREHMMLFQHSMNAESMHLMQQQHMVQAAQAHAQAEIQRMLQNPGLAAASSHGQHGLMPMPTSADLFMGVPHEYTPYATSAVADMRNVKQDNPQEATANAHPGAKHPQLIYPASNPFNIHANELRYMAGPEHPGIHRLNSVAVSASSGVSQHIDAISKRQTLPRRHTVSSPYASNAKAPPLDMPEMPMSAAPHVRHDLTRAGLGHDDSRTASFKKAAKRRQSLGHLNLPPPPSIAELASLVAQRSSTGSSSQAETATLSNLDQLTKQELIEKVMQYEREKQSAMTTANSDSSSKDLKLGQLSTTDGSGEDEEDAPLTPMDTNEEAKDEDRLDDGAHSPTSSTPNSPALSSKDADEREDEEDDKHVCKWKDCQQEFPALESLISHVGEVHIGSGKNAYYCQWEGCVRENKPFTKRHKMFNHLRTHTGERPFMYGKQAILPGASVALFEHYIGTTDREKLSARIIDFQQRALAVHPYACIKALRFAKLRLKSHDYYPTLLAKRKTSTTPLKLLDIGCCHFIELGYELFEDNNVRKCRFIATNILDDSILTPEPDRIVTELDTLKNTFDFITLGSVLHLFDKQRQQQMVAKASLLLKQGGVVLGRNRGAETPGFAEERPSKMRYIHSPSSLQQVFEIYGGFKGPFDARLVDQSEVAESSEFDEPNISKPFMIFSATK</sequence>
<dbReference type="CDD" id="cd06257">
    <property type="entry name" value="DnaJ"/>
    <property type="match status" value="1"/>
</dbReference>
<feature type="compositionally biased region" description="Basic and acidic residues" evidence="6">
    <location>
        <begin position="121"/>
        <end position="134"/>
    </location>
</feature>
<dbReference type="PANTHER" id="PTHR44924">
    <property type="entry name" value="DNAJ SUBFAMILY A MEMBER 2"/>
    <property type="match status" value="1"/>
</dbReference>
<gene>
    <name evidence="9" type="ORF">BZG36_02076</name>
</gene>
<dbReference type="SMART" id="SM00355">
    <property type="entry name" value="ZnF_C2H2"/>
    <property type="match status" value="2"/>
</dbReference>
<dbReference type="InterPro" id="IPR036236">
    <property type="entry name" value="Znf_C2H2_sf"/>
</dbReference>
<evidence type="ECO:0000256" key="1">
    <source>
        <dbReference type="ARBA" id="ARBA00022723"/>
    </source>
</evidence>
<evidence type="ECO:0000313" key="9">
    <source>
        <dbReference type="EMBL" id="OZJ05050.1"/>
    </source>
</evidence>
<evidence type="ECO:0000256" key="5">
    <source>
        <dbReference type="PROSITE-ProRule" id="PRU00042"/>
    </source>
</evidence>
<protein>
    <recommendedName>
        <fullName evidence="11">J domain-containing protein</fullName>
    </recommendedName>
</protein>
<dbReference type="Proteomes" id="UP000242875">
    <property type="component" value="Unassembled WGS sequence"/>
</dbReference>
<dbReference type="InterPro" id="IPR029063">
    <property type="entry name" value="SAM-dependent_MTases_sf"/>
</dbReference>
<dbReference type="InterPro" id="IPR036869">
    <property type="entry name" value="J_dom_sf"/>
</dbReference>
<feature type="compositionally biased region" description="Polar residues" evidence="6">
    <location>
        <begin position="1150"/>
        <end position="1161"/>
    </location>
</feature>
<evidence type="ECO:0000256" key="2">
    <source>
        <dbReference type="ARBA" id="ARBA00022737"/>
    </source>
</evidence>
<dbReference type="InterPro" id="IPR018253">
    <property type="entry name" value="DnaJ_domain_CS"/>
</dbReference>
<dbReference type="GO" id="GO:0008270">
    <property type="term" value="F:zinc ion binding"/>
    <property type="evidence" value="ECO:0007669"/>
    <property type="project" value="UniProtKB-KW"/>
</dbReference>
<keyword evidence="3 5" id="KW-0863">Zinc-finger</keyword>
<feature type="region of interest" description="Disordered" evidence="6">
    <location>
        <begin position="121"/>
        <end position="149"/>
    </location>
</feature>
<dbReference type="InterPro" id="IPR001623">
    <property type="entry name" value="DnaJ_domain"/>
</dbReference>
<evidence type="ECO:0000259" key="8">
    <source>
        <dbReference type="PROSITE" id="PS50157"/>
    </source>
</evidence>
<dbReference type="Gene3D" id="1.10.287.110">
    <property type="entry name" value="DnaJ domain"/>
    <property type="match status" value="1"/>
</dbReference>
<dbReference type="PROSITE" id="PS00028">
    <property type="entry name" value="ZINC_FINGER_C2H2_1"/>
    <property type="match status" value="1"/>
</dbReference>
<feature type="domain" description="C2H2-type" evidence="8">
    <location>
        <begin position="1210"/>
        <end position="1242"/>
    </location>
</feature>
<dbReference type="InterPro" id="IPR056436">
    <property type="entry name" value="Znf-C2H2_ZIC1-5/GLI1-3-like"/>
</dbReference>
<feature type="region of interest" description="Disordered" evidence="6">
    <location>
        <begin position="1091"/>
        <end position="1174"/>
    </location>
</feature>
<dbReference type="OrthoDB" id="552049at2759"/>
<evidence type="ECO:0000256" key="6">
    <source>
        <dbReference type="SAM" id="MobiDB-lite"/>
    </source>
</evidence>
<dbReference type="Pfam" id="PF23561">
    <property type="entry name" value="zf-C2H2_15"/>
    <property type="match status" value="1"/>
</dbReference>
<dbReference type="PRINTS" id="PR00625">
    <property type="entry name" value="JDOMAIN"/>
</dbReference>
<evidence type="ECO:0008006" key="11">
    <source>
        <dbReference type="Google" id="ProtNLM"/>
    </source>
</evidence>
<proteinExistence type="predicted"/>
<dbReference type="InterPro" id="IPR013087">
    <property type="entry name" value="Znf_C2H2_type"/>
</dbReference>
<dbReference type="SUPFAM" id="SSF46565">
    <property type="entry name" value="Chaperone J-domain"/>
    <property type="match status" value="1"/>
</dbReference>
<dbReference type="Gene3D" id="3.40.50.150">
    <property type="entry name" value="Vaccinia Virus protein VP39"/>
    <property type="match status" value="1"/>
</dbReference>
<organism evidence="9 10">
    <name type="scientific">Bifiguratus adelaidae</name>
    <dbReference type="NCBI Taxonomy" id="1938954"/>
    <lineage>
        <taxon>Eukaryota</taxon>
        <taxon>Fungi</taxon>
        <taxon>Fungi incertae sedis</taxon>
        <taxon>Mucoromycota</taxon>
        <taxon>Mucoromycotina</taxon>
        <taxon>Endogonomycetes</taxon>
        <taxon>Endogonales</taxon>
        <taxon>Endogonales incertae sedis</taxon>
        <taxon>Bifiguratus</taxon>
    </lineage>
</organism>
<dbReference type="Gene3D" id="3.30.160.60">
    <property type="entry name" value="Classic Zinc Finger"/>
    <property type="match status" value="2"/>
</dbReference>
<keyword evidence="4" id="KW-0862">Zinc</keyword>
<feature type="region of interest" description="Disordered" evidence="6">
    <location>
        <begin position="968"/>
        <end position="1001"/>
    </location>
</feature>
<evidence type="ECO:0000256" key="4">
    <source>
        <dbReference type="ARBA" id="ARBA00022833"/>
    </source>
</evidence>
<dbReference type="EMBL" id="MVBO01000023">
    <property type="protein sequence ID" value="OZJ05050.1"/>
    <property type="molecule type" value="Genomic_DNA"/>
</dbReference>
<feature type="region of interest" description="Disordered" evidence="6">
    <location>
        <begin position="575"/>
        <end position="625"/>
    </location>
</feature>
<dbReference type="SUPFAM" id="SSF53335">
    <property type="entry name" value="S-adenosyl-L-methionine-dependent methyltransferases"/>
    <property type="match status" value="1"/>
</dbReference>